<dbReference type="VEuPathDB" id="FungiDB:PSHT_06634"/>
<feature type="region of interest" description="Disordered" evidence="1">
    <location>
        <begin position="1"/>
        <end position="37"/>
    </location>
</feature>
<name>A0A2S4W4E4_9BASI</name>
<proteinExistence type="predicted"/>
<evidence type="ECO:0000256" key="1">
    <source>
        <dbReference type="SAM" id="MobiDB-lite"/>
    </source>
</evidence>
<organism evidence="2 3">
    <name type="scientific">Puccinia striiformis</name>
    <dbReference type="NCBI Taxonomy" id="27350"/>
    <lineage>
        <taxon>Eukaryota</taxon>
        <taxon>Fungi</taxon>
        <taxon>Dikarya</taxon>
        <taxon>Basidiomycota</taxon>
        <taxon>Pucciniomycotina</taxon>
        <taxon>Pucciniomycetes</taxon>
        <taxon>Pucciniales</taxon>
        <taxon>Pucciniaceae</taxon>
        <taxon>Puccinia</taxon>
    </lineage>
</organism>
<dbReference type="VEuPathDB" id="FungiDB:PSTT_09620"/>
<gene>
    <name evidence="2" type="ORF">PSHT_06634</name>
</gene>
<protein>
    <submittedName>
        <fullName evidence="2">Uncharacterized protein</fullName>
    </submittedName>
</protein>
<dbReference type="EMBL" id="PKSM01000079">
    <property type="protein sequence ID" value="POW16586.1"/>
    <property type="molecule type" value="Genomic_DNA"/>
</dbReference>
<feature type="compositionally biased region" description="Low complexity" evidence="1">
    <location>
        <begin position="1"/>
        <end position="19"/>
    </location>
</feature>
<dbReference type="Proteomes" id="UP000238274">
    <property type="component" value="Unassembled WGS sequence"/>
</dbReference>
<reference evidence="2 3" key="1">
    <citation type="submission" date="2017-12" db="EMBL/GenBank/DDBJ databases">
        <title>Gene loss provides genomic basis for host adaptation in cereal stripe rust fungi.</title>
        <authorList>
            <person name="Xia C."/>
        </authorList>
    </citation>
    <scope>NUCLEOTIDE SEQUENCE [LARGE SCALE GENOMIC DNA]</scope>
    <source>
        <strain evidence="2 3">93TX-2</strain>
    </source>
</reference>
<dbReference type="AlphaFoldDB" id="A0A2S4W4E4"/>
<accession>A0A2S4W4E4</accession>
<keyword evidence="3" id="KW-1185">Reference proteome</keyword>
<reference evidence="3" key="3">
    <citation type="journal article" date="2018" name="Mol. Plant Microbe Interact.">
        <title>Genome sequence resources for the wheat stripe rust pathogen (Puccinia striiformis f. sp. tritici) and the barley stripe rust pathogen (Puccinia striiformis f. sp. hordei).</title>
        <authorList>
            <person name="Xia C."/>
            <person name="Wang M."/>
            <person name="Yin C."/>
            <person name="Cornejo O.E."/>
            <person name="Hulbert S.H."/>
            <person name="Chen X."/>
        </authorList>
    </citation>
    <scope>NUCLEOTIDE SEQUENCE [LARGE SCALE GENOMIC DNA]</scope>
    <source>
        <strain evidence="3">93TX-2</strain>
    </source>
</reference>
<feature type="compositionally biased region" description="Polar residues" evidence="1">
    <location>
        <begin position="24"/>
        <end position="37"/>
    </location>
</feature>
<reference evidence="3" key="2">
    <citation type="journal article" date="2018" name="BMC Genomics">
        <title>Genomic insights into host adaptation between the wheat stripe rust pathogen (Puccinia striiformis f. sp. tritici) and the barley stripe rust pathogen (Puccinia striiformis f. sp. hordei).</title>
        <authorList>
            <person name="Xia C."/>
            <person name="Wang M."/>
            <person name="Yin C."/>
            <person name="Cornejo O.E."/>
            <person name="Hulbert S.H."/>
            <person name="Chen X."/>
        </authorList>
    </citation>
    <scope>NUCLEOTIDE SEQUENCE [LARGE SCALE GENOMIC DNA]</scope>
    <source>
        <strain evidence="3">93TX-2</strain>
    </source>
</reference>
<evidence type="ECO:0000313" key="2">
    <source>
        <dbReference type="EMBL" id="POW16586.1"/>
    </source>
</evidence>
<comment type="caution">
    <text evidence="2">The sequence shown here is derived from an EMBL/GenBank/DDBJ whole genome shotgun (WGS) entry which is preliminary data.</text>
</comment>
<sequence>MDLEALQELLHSLQQQQQRQQEEPTSSTEATQDQAQPTTSHLFDLLKTLTPINTATQTVEAHPNKRIRIETLNQNSTDAHQHTSTDHPAEQPATFDEALPTLKRLIGLPHFLDKIQQIKEDQDQFELRAIDQRNQFKSELDRTLKKLDTNKDRVKIQNLRYKILSTIFLKYKEIKSEFESKIKSYDQSILVKWDQIRSSQLHALQTLKVPIFSHSDSNHSSINHTLIYQQQNLVLNFLLDSLNERAAGD</sequence>
<dbReference type="OrthoDB" id="21617at2759"/>
<evidence type="ECO:0000313" key="3">
    <source>
        <dbReference type="Proteomes" id="UP000238274"/>
    </source>
</evidence>